<sequence>MYGYGCFISANGKPPSGVAIDADAQSFFTATGITDLTQKNAVNQLVLDLKSNSLWTKMKALYPVVGGNATAHSYNLKNTAQYQLNFSSGWTHSSTGMQGNGTNSFASLGYYASEFMATGKGHMSIYSRSTGSAFETMYEMGAYGGSGYTTLALRLSNTFYGNIKSTTNNSIANTNAQGLFTASRLDSTNVLLSKNNTITTTTGSEAATNGNIVIGAVGVVGSQQFYSNKQFSLASIGDSLTSTDISNYYTIVQNFQTSLSRQV</sequence>
<protein>
    <submittedName>
        <fullName evidence="1">Uncharacterized protein</fullName>
    </submittedName>
</protein>
<proteinExistence type="predicted"/>
<reference evidence="1" key="1">
    <citation type="submission" date="2020-04" db="EMBL/GenBank/DDBJ databases">
        <authorList>
            <person name="Chiriac C."/>
            <person name="Salcher M."/>
            <person name="Ghai R."/>
            <person name="Kavagutti S V."/>
        </authorList>
    </citation>
    <scope>NUCLEOTIDE SEQUENCE</scope>
</reference>
<dbReference type="EMBL" id="LR796606">
    <property type="protein sequence ID" value="CAB4153532.1"/>
    <property type="molecule type" value="Genomic_DNA"/>
</dbReference>
<organism evidence="1">
    <name type="scientific">uncultured Caudovirales phage</name>
    <dbReference type="NCBI Taxonomy" id="2100421"/>
    <lineage>
        <taxon>Viruses</taxon>
        <taxon>Duplodnaviria</taxon>
        <taxon>Heunggongvirae</taxon>
        <taxon>Uroviricota</taxon>
        <taxon>Caudoviricetes</taxon>
        <taxon>Peduoviridae</taxon>
        <taxon>Maltschvirus</taxon>
        <taxon>Maltschvirus maltsch</taxon>
    </lineage>
</organism>
<gene>
    <name evidence="1" type="ORF">UFOVP627_22</name>
</gene>
<accession>A0A6J5N460</accession>
<name>A0A6J5N460_9CAUD</name>
<evidence type="ECO:0000313" key="1">
    <source>
        <dbReference type="EMBL" id="CAB4153532.1"/>
    </source>
</evidence>